<dbReference type="OrthoDB" id="944017at2"/>
<evidence type="ECO:0000313" key="1">
    <source>
        <dbReference type="EMBL" id="QEC68054.1"/>
    </source>
</evidence>
<protein>
    <submittedName>
        <fullName evidence="1">Uncharacterized protein</fullName>
    </submittedName>
</protein>
<evidence type="ECO:0000313" key="2">
    <source>
        <dbReference type="Proteomes" id="UP000321533"/>
    </source>
</evidence>
<organism evidence="1 2">
    <name type="scientific">Panacibacter ginsenosidivorans</name>
    <dbReference type="NCBI Taxonomy" id="1813871"/>
    <lineage>
        <taxon>Bacteria</taxon>
        <taxon>Pseudomonadati</taxon>
        <taxon>Bacteroidota</taxon>
        <taxon>Chitinophagia</taxon>
        <taxon>Chitinophagales</taxon>
        <taxon>Chitinophagaceae</taxon>
        <taxon>Panacibacter</taxon>
    </lineage>
</organism>
<accession>A0A5B8V9F9</accession>
<dbReference type="RefSeq" id="WP_147189861.1">
    <property type="nucleotide sequence ID" value="NZ_CP042435.1"/>
</dbReference>
<name>A0A5B8V9F9_9BACT</name>
<dbReference type="AlphaFoldDB" id="A0A5B8V9F9"/>
<gene>
    <name evidence="1" type="ORF">FRZ67_12345</name>
</gene>
<proteinExistence type="predicted"/>
<dbReference type="Proteomes" id="UP000321533">
    <property type="component" value="Chromosome"/>
</dbReference>
<dbReference type="EMBL" id="CP042435">
    <property type="protein sequence ID" value="QEC68054.1"/>
    <property type="molecule type" value="Genomic_DNA"/>
</dbReference>
<dbReference type="KEGG" id="pgin:FRZ67_12345"/>
<reference evidence="1 2" key="1">
    <citation type="journal article" date="2016" name="Int. J. Syst. Evol. Microbiol.">
        <title>Panacibacter ginsenosidivorans gen. nov., sp. nov., with ginsenoside converting activity isolated from soil of a ginseng field.</title>
        <authorList>
            <person name="Siddiqi M.Z."/>
            <person name="Muhammad Shafi S."/>
            <person name="Choi K.D."/>
            <person name="Im W.T."/>
        </authorList>
    </citation>
    <scope>NUCLEOTIDE SEQUENCE [LARGE SCALE GENOMIC DNA]</scope>
    <source>
        <strain evidence="1 2">Gsoil1550</strain>
    </source>
</reference>
<sequence length="108" mass="12206">MIGQSASQQIIKAFADKKDIKTFSNKPLDSTLSFVKEKGAGLFIVGLDSHVGFIYYDGKTCWFIHSKWVNPKAVVKEIAEQSGILYYSKYRIVGKISNNKTLLDKWVN</sequence>
<keyword evidence="2" id="KW-1185">Reference proteome</keyword>